<sequence length="667" mass="74355">MNTVAARNQNAGRRRRRNQRPARRDRVVVVNPIGGPPRGRRQRRNRRRPNRGGRARRGSPGETFVFSKDNLTGSSTGSITFGPSLSESPAFSSGILKAYHEYKIIMVQLEFISEASSTSSGSISYELDPHCKLSSLQSTINKFGITKSGLRRWTAKQINGMEWHDATEDQFKILYKGNGSSSVAGSFRITIKCQVQNPKYVDGSSPPPPSPSPTPPPPPPPQPQPQPCAQRFWGYEGNPQNKILTAENSRNIDSRPLNFVQMYKWEDEKWDKVNLQAGYSRNDRRCMETYLTIPADKGKFHVYLEADGEFVVKHIGDELDGSWLGNIAYDVSQRGWNVGNYKGCKITNYQSNTVFVAGHPDATMNGKSFDTARAVEVDWFASFELECDDEEGSWAIYPPPIQKDSSYNYTVSYGNYTEKYCEWGAISVSIDEDNNGNEPRRIPRRGVMAWSTPEPSFSGDDSQRQDFNTPSLEERGSDALESEEKKEEDNLLDLEEENIPDVDDDDLWKGISRASEAGTAEDDRASTSSRLRGNLKPKGLPKPQPTRTITEFNPGPDLIEVWRPDLAPGYSKADVAAATVLAGGSVHEGRDMLERREAKVMDSRKKWGILSSTSSLTSGALKKLSAQSEKLATLTTGERVQYQRLKNSMGSTVAAEYLEKVLADKTS</sequence>
<dbReference type="RefSeq" id="NP_620103.1">
    <property type="nucleotide sequence ID" value="NC_003688.1"/>
</dbReference>
<feature type="compositionally biased region" description="Basic residues" evidence="6">
    <location>
        <begin position="12"/>
        <end position="21"/>
    </location>
</feature>
<evidence type="ECO:0000256" key="6">
    <source>
        <dbReference type="SAM" id="MobiDB-lite"/>
    </source>
</evidence>
<dbReference type="KEGG" id="vg:940449"/>
<organism evidence="7">
    <name type="scientific">Cucurbit aphid-borne yellows virus</name>
    <dbReference type="NCBI Taxonomy" id="91753"/>
    <lineage>
        <taxon>Viruses</taxon>
        <taxon>Riboviria</taxon>
        <taxon>Orthornavirae</taxon>
        <taxon>Pisuviricota</taxon>
        <taxon>Pisoniviricetes</taxon>
        <taxon>Sobelivirales</taxon>
        <taxon>Solemoviridae</taxon>
        <taxon>Polerovirus</taxon>
        <taxon>Polerovirus CABYV</taxon>
    </lineage>
</organism>
<dbReference type="GO" id="GO:0019028">
    <property type="term" value="C:viral capsid"/>
    <property type="evidence" value="ECO:0007669"/>
    <property type="project" value="UniProtKB-KW"/>
</dbReference>
<feature type="compositionally biased region" description="Low complexity" evidence="6">
    <location>
        <begin position="1"/>
        <end position="11"/>
    </location>
</feature>
<evidence type="ECO:0000256" key="4">
    <source>
        <dbReference type="ARBA" id="ARBA00022844"/>
    </source>
</evidence>
<dbReference type="Pfam" id="PF01690">
    <property type="entry name" value="PLRV_ORF5"/>
    <property type="match status" value="1"/>
</dbReference>
<proteinExistence type="inferred from homology"/>
<evidence type="ECO:0000313" key="8">
    <source>
        <dbReference type="Proteomes" id="UP000204367"/>
    </source>
</evidence>
<dbReference type="GO" id="GO:0005198">
    <property type="term" value="F:structural molecule activity"/>
    <property type="evidence" value="ECO:0007669"/>
    <property type="project" value="InterPro"/>
</dbReference>
<accession>Q65972</accession>
<keyword evidence="3" id="KW-0167">Capsid protein</keyword>
<dbReference type="GeneID" id="940449"/>
<dbReference type="Pfam" id="PF00894">
    <property type="entry name" value="Luteo_coat"/>
    <property type="match status" value="1"/>
</dbReference>
<feature type="region of interest" description="Disordered" evidence="6">
    <location>
        <begin position="1"/>
        <end position="70"/>
    </location>
</feature>
<dbReference type="InterPro" id="IPR001517">
    <property type="entry name" value="Luteo_coat"/>
</dbReference>
<dbReference type="PIR" id="S41316">
    <property type="entry name" value="S41316"/>
</dbReference>
<evidence type="ECO:0000256" key="1">
    <source>
        <dbReference type="ARBA" id="ARBA00004328"/>
    </source>
</evidence>
<keyword evidence="8" id="KW-1185">Reference proteome</keyword>
<feature type="compositionally biased region" description="Pro residues" evidence="6">
    <location>
        <begin position="205"/>
        <end position="226"/>
    </location>
</feature>
<feature type="compositionally biased region" description="Basic residues" evidence="6">
    <location>
        <begin position="38"/>
        <end position="57"/>
    </location>
</feature>
<evidence type="ECO:0000256" key="2">
    <source>
        <dbReference type="ARBA" id="ARBA00007852"/>
    </source>
</evidence>
<dbReference type="OrthoDB" id="3400at10239"/>
<name>Q65972_9VIRU</name>
<reference evidence="7" key="1">
    <citation type="journal article" date="1994" name="Virology">
        <title>Nucleotide sequence of cucurbit aphid-borne yellows luteovirus.</title>
        <authorList>
            <person name="Guilley H."/>
            <person name="Wipf-Scheibel C."/>
            <person name="Richards K."/>
            <person name="Lecoq H."/>
            <person name="Jonard G."/>
        </authorList>
    </citation>
    <scope>NUCLEOTIDE SEQUENCE [LARGE SCALE GENOMIC DNA]</scope>
</reference>
<feature type="compositionally biased region" description="Acidic residues" evidence="6">
    <location>
        <begin position="490"/>
        <end position="506"/>
    </location>
</feature>
<dbReference type="PIR" id="S41318">
    <property type="entry name" value="S41318"/>
</dbReference>
<dbReference type="EMBL" id="X76931">
    <property type="protein sequence ID" value="CAA54254.2"/>
    <property type="molecule type" value="Genomic_RNA"/>
</dbReference>
<evidence type="ECO:0000313" key="7">
    <source>
        <dbReference type="EMBL" id="CAA54254.2"/>
    </source>
</evidence>
<dbReference type="Proteomes" id="UP000204367">
    <property type="component" value="Segment"/>
</dbReference>
<dbReference type="InterPro" id="IPR002929">
    <property type="entry name" value="PLrV_ORF5"/>
</dbReference>
<feature type="region of interest" description="Disordered" evidence="6">
    <location>
        <begin position="198"/>
        <end position="227"/>
    </location>
</feature>
<protein>
    <recommendedName>
        <fullName evidence="5">Readthrough protein</fullName>
    </recommendedName>
</protein>
<feature type="region of interest" description="Disordered" evidence="6">
    <location>
        <begin position="430"/>
        <end position="553"/>
    </location>
</feature>
<keyword evidence="4" id="KW-0946">Virion</keyword>
<dbReference type="PRINTS" id="PR00915">
    <property type="entry name" value="LUTEOGP1COAT"/>
</dbReference>
<evidence type="ECO:0000256" key="3">
    <source>
        <dbReference type="ARBA" id="ARBA00022561"/>
    </source>
</evidence>
<evidence type="ECO:0000256" key="5">
    <source>
        <dbReference type="ARBA" id="ARBA00032627"/>
    </source>
</evidence>
<comment type="subcellular location">
    <subcellularLocation>
        <location evidence="1">Virion</location>
    </subcellularLocation>
</comment>
<feature type="compositionally biased region" description="Basic and acidic residues" evidence="6">
    <location>
        <begin position="472"/>
        <end position="489"/>
    </location>
</feature>
<comment type="similarity">
    <text evidence="2">Belongs to the luteoviruses readthrough protein family.</text>
</comment>